<feature type="transmembrane region" description="Helical" evidence="5">
    <location>
        <begin position="12"/>
        <end position="35"/>
    </location>
</feature>
<feature type="transmembrane region" description="Helical" evidence="5">
    <location>
        <begin position="122"/>
        <end position="140"/>
    </location>
</feature>
<feature type="transmembrane region" description="Helical" evidence="5">
    <location>
        <begin position="160"/>
        <end position="180"/>
    </location>
</feature>
<dbReference type="GO" id="GO:0016020">
    <property type="term" value="C:membrane"/>
    <property type="evidence" value="ECO:0007669"/>
    <property type="project" value="UniProtKB-SubCell"/>
</dbReference>
<sequence length="308" mass="34642">MVSCFVFADPNSLWSFCPNIGAAYLLTFLFALTTVTHLAQAIIYRKGYCWVIICSGLAQTICYIFRVLSIQHPFSFSDYAAWFILILIAPLLTNAFAYMVMGRMVYNFTKEAKIFGVKAWRFTLYFVLLDITAFLIQVAGAATASQNNLSNGQELRDLHIYQGGVALQQIFIFVFVAASIKFHRIFAKESPTAKKAQALRLLYAVYAVLMLITLRILFRIAEYSKGLTSTIPNHEAYQYCLDSLPMLVALVLFNVVHPGVIMAGKESDFPSRKERKNMSPRTISEDDMMVLPTTEPVLTTSQLNKAQG</sequence>
<evidence type="ECO:0000313" key="6">
    <source>
        <dbReference type="EMBL" id="CAF9925734.1"/>
    </source>
</evidence>
<dbReference type="InterPro" id="IPR007568">
    <property type="entry name" value="RTA1"/>
</dbReference>
<evidence type="ECO:0000256" key="2">
    <source>
        <dbReference type="ARBA" id="ARBA00022692"/>
    </source>
</evidence>
<dbReference type="AlphaFoldDB" id="A0A8H3ITG0"/>
<accession>A0A8H3ITG0</accession>
<dbReference type="PANTHER" id="PTHR31465:SF15">
    <property type="entry name" value="LIPID TRANSPORTER ATNI-RELATED"/>
    <property type="match status" value="1"/>
</dbReference>
<evidence type="ECO:0000256" key="5">
    <source>
        <dbReference type="SAM" id="Phobius"/>
    </source>
</evidence>
<proteinExistence type="predicted"/>
<dbReference type="EMBL" id="CAJPDT010000040">
    <property type="protein sequence ID" value="CAF9925734.1"/>
    <property type="molecule type" value="Genomic_DNA"/>
</dbReference>
<keyword evidence="4 5" id="KW-0472">Membrane</keyword>
<evidence type="ECO:0008006" key="8">
    <source>
        <dbReference type="Google" id="ProtNLM"/>
    </source>
</evidence>
<evidence type="ECO:0000313" key="7">
    <source>
        <dbReference type="Proteomes" id="UP000664534"/>
    </source>
</evidence>
<reference evidence="6" key="1">
    <citation type="submission" date="2021-03" db="EMBL/GenBank/DDBJ databases">
        <authorList>
            <person name="Tagirdzhanova G."/>
        </authorList>
    </citation>
    <scope>NUCLEOTIDE SEQUENCE</scope>
</reference>
<feature type="transmembrane region" description="Helical" evidence="5">
    <location>
        <begin position="201"/>
        <end position="221"/>
    </location>
</feature>
<name>A0A8H3ITG0_9LECA</name>
<organism evidence="6 7">
    <name type="scientific">Imshaugia aleurites</name>
    <dbReference type="NCBI Taxonomy" id="172621"/>
    <lineage>
        <taxon>Eukaryota</taxon>
        <taxon>Fungi</taxon>
        <taxon>Dikarya</taxon>
        <taxon>Ascomycota</taxon>
        <taxon>Pezizomycotina</taxon>
        <taxon>Lecanoromycetes</taxon>
        <taxon>OSLEUM clade</taxon>
        <taxon>Lecanoromycetidae</taxon>
        <taxon>Lecanorales</taxon>
        <taxon>Lecanorineae</taxon>
        <taxon>Parmeliaceae</taxon>
        <taxon>Imshaugia</taxon>
    </lineage>
</organism>
<protein>
    <recommendedName>
        <fullName evidence="8">RTA1-like protein</fullName>
    </recommendedName>
</protein>
<dbReference type="OrthoDB" id="5384040at2759"/>
<dbReference type="Proteomes" id="UP000664534">
    <property type="component" value="Unassembled WGS sequence"/>
</dbReference>
<feature type="transmembrane region" description="Helical" evidence="5">
    <location>
        <begin position="80"/>
        <end position="101"/>
    </location>
</feature>
<evidence type="ECO:0000256" key="4">
    <source>
        <dbReference type="ARBA" id="ARBA00023136"/>
    </source>
</evidence>
<comment type="caution">
    <text evidence="6">The sequence shown here is derived from an EMBL/GenBank/DDBJ whole genome shotgun (WGS) entry which is preliminary data.</text>
</comment>
<comment type="subcellular location">
    <subcellularLocation>
        <location evidence="1">Membrane</location>
        <topology evidence="1">Multi-pass membrane protein</topology>
    </subcellularLocation>
</comment>
<keyword evidence="7" id="KW-1185">Reference proteome</keyword>
<keyword evidence="2 5" id="KW-0812">Transmembrane</keyword>
<dbReference type="PANTHER" id="PTHR31465">
    <property type="entry name" value="PROTEIN RTA1-RELATED"/>
    <property type="match status" value="1"/>
</dbReference>
<evidence type="ECO:0000256" key="3">
    <source>
        <dbReference type="ARBA" id="ARBA00022989"/>
    </source>
</evidence>
<evidence type="ECO:0000256" key="1">
    <source>
        <dbReference type="ARBA" id="ARBA00004141"/>
    </source>
</evidence>
<dbReference type="Pfam" id="PF04479">
    <property type="entry name" value="RTA1"/>
    <property type="match status" value="1"/>
</dbReference>
<feature type="transmembrane region" description="Helical" evidence="5">
    <location>
        <begin position="47"/>
        <end position="68"/>
    </location>
</feature>
<feature type="transmembrane region" description="Helical" evidence="5">
    <location>
        <begin position="236"/>
        <end position="256"/>
    </location>
</feature>
<keyword evidence="3 5" id="KW-1133">Transmembrane helix</keyword>
<gene>
    <name evidence="6" type="ORF">IMSHALPRED_006772</name>
</gene>